<dbReference type="RefSeq" id="WP_168992973.1">
    <property type="nucleotide sequence ID" value="NZ_JABBMI010000055.1"/>
</dbReference>
<protein>
    <submittedName>
        <fullName evidence="2">Uncharacterized protein</fullName>
    </submittedName>
</protein>
<evidence type="ECO:0000313" key="3">
    <source>
        <dbReference type="Proteomes" id="UP000538955"/>
    </source>
</evidence>
<accession>A0ABX1SS21</accession>
<name>A0ABX1SS21_STACP</name>
<reference evidence="2 3" key="1">
    <citation type="submission" date="2020-04" db="EMBL/GenBank/DDBJ databases">
        <title>The Epidemiology and Molecular Characteristics of Linezolid-Resistant Staphylococcus capitis in Huashan Hospital, Shanghai.</title>
        <authorList>
            <person name="Ding L."/>
            <person name="Li P."/>
            <person name="Yang Y."/>
            <person name="Lin D."/>
            <person name="Xu X."/>
        </authorList>
    </citation>
    <scope>NUCLEOTIDE SEQUENCE [LARGE SCALE GENOMIC DNA]</scope>
    <source>
        <strain evidence="2 3">17-84</strain>
    </source>
</reference>
<proteinExistence type="predicted"/>
<organism evidence="2 3">
    <name type="scientific">Staphylococcus capitis</name>
    <dbReference type="NCBI Taxonomy" id="29388"/>
    <lineage>
        <taxon>Bacteria</taxon>
        <taxon>Bacillati</taxon>
        <taxon>Bacillota</taxon>
        <taxon>Bacilli</taxon>
        <taxon>Bacillales</taxon>
        <taxon>Staphylococcaceae</taxon>
        <taxon>Staphylococcus</taxon>
    </lineage>
</organism>
<evidence type="ECO:0000256" key="1">
    <source>
        <dbReference type="SAM" id="MobiDB-lite"/>
    </source>
</evidence>
<gene>
    <name evidence="2" type="ORF">HHM24_04490</name>
</gene>
<dbReference type="Proteomes" id="UP000538955">
    <property type="component" value="Unassembled WGS sequence"/>
</dbReference>
<dbReference type="EMBL" id="JABBMI010000055">
    <property type="protein sequence ID" value="NMK54011.1"/>
    <property type="molecule type" value="Genomic_DNA"/>
</dbReference>
<sequence length="57" mass="6536">MMKKDKEAMEHKLSTTTGEQKAFLTQKINDITLALKKNDTHKKRSGYEPLHTNKCSS</sequence>
<evidence type="ECO:0000313" key="2">
    <source>
        <dbReference type="EMBL" id="NMK54011.1"/>
    </source>
</evidence>
<keyword evidence="3" id="KW-1185">Reference proteome</keyword>
<comment type="caution">
    <text evidence="2">The sequence shown here is derived from an EMBL/GenBank/DDBJ whole genome shotgun (WGS) entry which is preliminary data.</text>
</comment>
<feature type="region of interest" description="Disordered" evidence="1">
    <location>
        <begin position="38"/>
        <end position="57"/>
    </location>
</feature>